<feature type="domain" description="HPt" evidence="3">
    <location>
        <begin position="17"/>
        <end position="110"/>
    </location>
</feature>
<protein>
    <submittedName>
        <fullName evidence="4">Hpt domain-containing protein</fullName>
    </submittedName>
</protein>
<accession>A0ABV7AVS4</accession>
<reference evidence="5" key="1">
    <citation type="journal article" date="2019" name="Int. J. Syst. Evol. Microbiol.">
        <title>The Global Catalogue of Microorganisms (GCM) 10K type strain sequencing project: providing services to taxonomists for standard genome sequencing and annotation.</title>
        <authorList>
            <consortium name="The Broad Institute Genomics Platform"/>
            <consortium name="The Broad Institute Genome Sequencing Center for Infectious Disease"/>
            <person name="Wu L."/>
            <person name="Ma J."/>
        </authorList>
    </citation>
    <scope>NUCLEOTIDE SEQUENCE [LARGE SCALE GENOMIC DNA]</scope>
    <source>
        <strain evidence="5">KCTC 62195</strain>
    </source>
</reference>
<dbReference type="Pfam" id="PF01627">
    <property type="entry name" value="Hpt"/>
    <property type="match status" value="1"/>
</dbReference>
<dbReference type="Gene3D" id="1.20.120.160">
    <property type="entry name" value="HPT domain"/>
    <property type="match status" value="1"/>
</dbReference>
<dbReference type="SUPFAM" id="SSF47226">
    <property type="entry name" value="Histidine-containing phosphotransfer domain, HPT domain"/>
    <property type="match status" value="1"/>
</dbReference>
<evidence type="ECO:0000259" key="3">
    <source>
        <dbReference type="PROSITE" id="PS50894"/>
    </source>
</evidence>
<dbReference type="RefSeq" id="WP_377815241.1">
    <property type="nucleotide sequence ID" value="NZ_JBHRSJ010000031.1"/>
</dbReference>
<dbReference type="PANTHER" id="PTHR28242">
    <property type="entry name" value="PHOSPHORELAY INTERMEDIATE PROTEIN YPD1"/>
    <property type="match status" value="1"/>
</dbReference>
<evidence type="ECO:0000313" key="4">
    <source>
        <dbReference type="EMBL" id="MFC2973494.1"/>
    </source>
</evidence>
<feature type="modified residue" description="Phosphohistidine" evidence="2">
    <location>
        <position position="56"/>
    </location>
</feature>
<dbReference type="EMBL" id="JBHRSJ010000031">
    <property type="protein sequence ID" value="MFC2973494.1"/>
    <property type="molecule type" value="Genomic_DNA"/>
</dbReference>
<comment type="caution">
    <text evidence="4">The sequence shown here is derived from an EMBL/GenBank/DDBJ whole genome shotgun (WGS) entry which is preliminary data.</text>
</comment>
<evidence type="ECO:0000256" key="2">
    <source>
        <dbReference type="PROSITE-ProRule" id="PRU00110"/>
    </source>
</evidence>
<keyword evidence="5" id="KW-1185">Reference proteome</keyword>
<gene>
    <name evidence="4" type="ORF">ACFOJE_14910</name>
</gene>
<keyword evidence="2" id="KW-0597">Phosphoprotein</keyword>
<evidence type="ECO:0000313" key="5">
    <source>
        <dbReference type="Proteomes" id="UP001595457"/>
    </source>
</evidence>
<dbReference type="PROSITE" id="PS50894">
    <property type="entry name" value="HPT"/>
    <property type="match status" value="1"/>
</dbReference>
<keyword evidence="1" id="KW-0902">Two-component regulatory system</keyword>
<dbReference type="PANTHER" id="PTHR28242:SF52">
    <property type="entry name" value="PHOSPHORELAY INTERMEDIATE PROTEIN YPD1"/>
    <property type="match status" value="1"/>
</dbReference>
<proteinExistence type="predicted"/>
<sequence>MTEHLDGAVLAVLQDVMEDEYPLLLQTFLSDSQARLGDLERALEARDGEAVRQAAHTFKGSCSNMGAQLMADLCKQLEVQGKAGNLEVVPGLIEQLRREFGIVRFLIESERRQQP</sequence>
<dbReference type="Proteomes" id="UP001595457">
    <property type="component" value="Unassembled WGS sequence"/>
</dbReference>
<dbReference type="InterPro" id="IPR036641">
    <property type="entry name" value="HPT_dom_sf"/>
</dbReference>
<name>A0ABV7AVS4_9GAMM</name>
<organism evidence="4 5">
    <name type="scientific">Azotobacter bryophylli</name>
    <dbReference type="NCBI Taxonomy" id="1986537"/>
    <lineage>
        <taxon>Bacteria</taxon>
        <taxon>Pseudomonadati</taxon>
        <taxon>Pseudomonadota</taxon>
        <taxon>Gammaproteobacteria</taxon>
        <taxon>Pseudomonadales</taxon>
        <taxon>Pseudomonadaceae</taxon>
        <taxon>Azotobacter</taxon>
    </lineage>
</organism>
<dbReference type="CDD" id="cd00088">
    <property type="entry name" value="HPT"/>
    <property type="match status" value="1"/>
</dbReference>
<dbReference type="SMART" id="SM00073">
    <property type="entry name" value="HPT"/>
    <property type="match status" value="1"/>
</dbReference>
<evidence type="ECO:0000256" key="1">
    <source>
        <dbReference type="ARBA" id="ARBA00023012"/>
    </source>
</evidence>
<dbReference type="InterPro" id="IPR045871">
    <property type="entry name" value="AHP1-5/YPD1"/>
</dbReference>
<dbReference type="InterPro" id="IPR008207">
    <property type="entry name" value="Sig_transdc_His_kin_Hpt_dom"/>
</dbReference>